<reference evidence="1 2" key="1">
    <citation type="submission" date="2020-02" db="EMBL/GenBank/DDBJ databases">
        <title>Pseudoroseicyclus tamarix, sp. nov., isolated from offshore sediment of a Tamarix chinensis forest.</title>
        <authorList>
            <person name="Gai Y."/>
        </authorList>
    </citation>
    <scope>NUCLEOTIDE SEQUENCE [LARGE SCALE GENOMIC DNA]</scope>
    <source>
        <strain evidence="1 2">CLL3-39</strain>
    </source>
</reference>
<dbReference type="RefSeq" id="WP_163895865.1">
    <property type="nucleotide sequence ID" value="NZ_JAAFYS010000004.1"/>
</dbReference>
<comment type="caution">
    <text evidence="1">The sequence shown here is derived from an EMBL/GenBank/DDBJ whole genome shotgun (WGS) entry which is preliminary data.</text>
</comment>
<organism evidence="1 2">
    <name type="scientific">Pseudoroseicyclus tamaricis</name>
    <dbReference type="NCBI Taxonomy" id="2705421"/>
    <lineage>
        <taxon>Bacteria</taxon>
        <taxon>Pseudomonadati</taxon>
        <taxon>Pseudomonadota</taxon>
        <taxon>Alphaproteobacteria</taxon>
        <taxon>Rhodobacterales</taxon>
        <taxon>Paracoccaceae</taxon>
        <taxon>Pseudoroseicyclus</taxon>
    </lineage>
</organism>
<dbReference type="Pfam" id="PF11233">
    <property type="entry name" value="DUF3035"/>
    <property type="match status" value="1"/>
</dbReference>
<name>A0A6B2K4C8_9RHOB</name>
<accession>A0A6B2K4C8</accession>
<dbReference type="PROSITE" id="PS51257">
    <property type="entry name" value="PROKAR_LIPOPROTEIN"/>
    <property type="match status" value="1"/>
</dbReference>
<dbReference type="AlphaFoldDB" id="A0A6B2K4C8"/>
<dbReference type="InterPro" id="IPR021395">
    <property type="entry name" value="DUF3035"/>
</dbReference>
<dbReference type="EMBL" id="JAAGAB010000004">
    <property type="protein sequence ID" value="NDV02682.1"/>
    <property type="molecule type" value="Genomic_DNA"/>
</dbReference>
<protein>
    <submittedName>
        <fullName evidence="1">DUF3035 domain-containing protein</fullName>
    </submittedName>
</protein>
<keyword evidence="2" id="KW-1185">Reference proteome</keyword>
<evidence type="ECO:0000313" key="1">
    <source>
        <dbReference type="EMBL" id="NDV02682.1"/>
    </source>
</evidence>
<dbReference type="Proteomes" id="UP000474757">
    <property type="component" value="Unassembled WGS sequence"/>
</dbReference>
<evidence type="ECO:0000313" key="2">
    <source>
        <dbReference type="Proteomes" id="UP000474757"/>
    </source>
</evidence>
<proteinExistence type="predicted"/>
<sequence length="163" mass="16681">MRLVALAILLTGLAGCADRGLHRLDHGLNGPDEFSVLPTQPLVIPEVATLPPPTPGAANRTDPRPLSDAVIALGGNPAAAVAGGVPAGDSALVAAASAEGRSGDIRQVLAAEDAAYRSRATTFLSFGQDRYFRAYRGMALDAYAELERLRAAGAAVPSAPPND</sequence>
<gene>
    <name evidence="1" type="ORF">GZA08_17080</name>
</gene>